<evidence type="ECO:0000256" key="1">
    <source>
        <dbReference type="SAM" id="MobiDB-lite"/>
    </source>
</evidence>
<proteinExistence type="predicted"/>
<dbReference type="AlphaFoldDB" id="A0A2P2LN23"/>
<sequence length="102" mass="10660">MDLPSRHKTALESPQFATMIISGVTTATTAVDPTASQSGDCISHRQSGPTTSLFHPTTSLSIRQKLRSIALFHSIGDSAAASLLSISSFTSSCSLSLHLIAT</sequence>
<evidence type="ECO:0000313" key="2">
    <source>
        <dbReference type="EMBL" id="MBX19376.1"/>
    </source>
</evidence>
<reference evidence="2" key="1">
    <citation type="submission" date="2018-02" db="EMBL/GenBank/DDBJ databases">
        <title>Rhizophora mucronata_Transcriptome.</title>
        <authorList>
            <person name="Meera S.P."/>
            <person name="Sreeshan A."/>
            <person name="Augustine A."/>
        </authorList>
    </citation>
    <scope>NUCLEOTIDE SEQUENCE</scope>
    <source>
        <tissue evidence="2">Leaf</tissue>
    </source>
</reference>
<accession>A0A2P2LN23</accession>
<feature type="region of interest" description="Disordered" evidence="1">
    <location>
        <begin position="35"/>
        <end position="54"/>
    </location>
</feature>
<protein>
    <submittedName>
        <fullName evidence="2">Uncharacterized protein</fullName>
    </submittedName>
</protein>
<name>A0A2P2LN23_RHIMU</name>
<organism evidence="2">
    <name type="scientific">Rhizophora mucronata</name>
    <name type="common">Asiatic mangrove</name>
    <dbReference type="NCBI Taxonomy" id="61149"/>
    <lineage>
        <taxon>Eukaryota</taxon>
        <taxon>Viridiplantae</taxon>
        <taxon>Streptophyta</taxon>
        <taxon>Embryophyta</taxon>
        <taxon>Tracheophyta</taxon>
        <taxon>Spermatophyta</taxon>
        <taxon>Magnoliopsida</taxon>
        <taxon>eudicotyledons</taxon>
        <taxon>Gunneridae</taxon>
        <taxon>Pentapetalae</taxon>
        <taxon>rosids</taxon>
        <taxon>fabids</taxon>
        <taxon>Malpighiales</taxon>
        <taxon>Rhizophoraceae</taxon>
        <taxon>Rhizophora</taxon>
    </lineage>
</organism>
<dbReference type="EMBL" id="GGEC01038892">
    <property type="protein sequence ID" value="MBX19376.1"/>
    <property type="molecule type" value="Transcribed_RNA"/>
</dbReference>